<organism evidence="2 3">
    <name type="scientific">Linum trigynum</name>
    <dbReference type="NCBI Taxonomy" id="586398"/>
    <lineage>
        <taxon>Eukaryota</taxon>
        <taxon>Viridiplantae</taxon>
        <taxon>Streptophyta</taxon>
        <taxon>Embryophyta</taxon>
        <taxon>Tracheophyta</taxon>
        <taxon>Spermatophyta</taxon>
        <taxon>Magnoliopsida</taxon>
        <taxon>eudicotyledons</taxon>
        <taxon>Gunneridae</taxon>
        <taxon>Pentapetalae</taxon>
        <taxon>rosids</taxon>
        <taxon>fabids</taxon>
        <taxon>Malpighiales</taxon>
        <taxon>Linaceae</taxon>
        <taxon>Linum</taxon>
    </lineage>
</organism>
<feature type="region of interest" description="Disordered" evidence="1">
    <location>
        <begin position="98"/>
        <end position="120"/>
    </location>
</feature>
<dbReference type="Proteomes" id="UP001497516">
    <property type="component" value="Chromosome 1"/>
</dbReference>
<proteinExistence type="predicted"/>
<feature type="compositionally biased region" description="Polar residues" evidence="1">
    <location>
        <begin position="107"/>
        <end position="117"/>
    </location>
</feature>
<evidence type="ECO:0000256" key="1">
    <source>
        <dbReference type="SAM" id="MobiDB-lite"/>
    </source>
</evidence>
<dbReference type="EMBL" id="OZ034813">
    <property type="protein sequence ID" value="CAL1353675.1"/>
    <property type="molecule type" value="Genomic_DNA"/>
</dbReference>
<feature type="region of interest" description="Disordered" evidence="1">
    <location>
        <begin position="1"/>
        <end position="32"/>
    </location>
</feature>
<protein>
    <submittedName>
        <fullName evidence="2">Uncharacterized protein</fullName>
    </submittedName>
</protein>
<evidence type="ECO:0000313" key="2">
    <source>
        <dbReference type="EMBL" id="CAL1353675.1"/>
    </source>
</evidence>
<accession>A0AAV2CD46</accession>
<keyword evidence="3" id="KW-1185">Reference proteome</keyword>
<gene>
    <name evidence="2" type="ORF">LTRI10_LOCUS1557</name>
</gene>
<reference evidence="2 3" key="1">
    <citation type="submission" date="2024-04" db="EMBL/GenBank/DDBJ databases">
        <authorList>
            <person name="Fracassetti M."/>
        </authorList>
    </citation>
    <scope>NUCLEOTIDE SEQUENCE [LARGE SCALE GENOMIC DNA]</scope>
</reference>
<evidence type="ECO:0000313" key="3">
    <source>
        <dbReference type="Proteomes" id="UP001497516"/>
    </source>
</evidence>
<feature type="compositionally biased region" description="Basic and acidic residues" evidence="1">
    <location>
        <begin position="1"/>
        <end position="11"/>
    </location>
</feature>
<dbReference type="AlphaFoldDB" id="A0AAV2CD46"/>
<sequence>MVSHVDPHDVQVEGGSDSCNNMKKPGKEKPSYKMQTQELFKVSHFSGEHGRKLRKFIFEERHSNKENKFVKGDIAPILENEEFGECYKPFTDNDISIKEPHPHHLANQFSNGSSLSQAPDVASERLHGLHLGLYEGSSVKNERLSI</sequence>
<name>A0AAV2CD46_9ROSI</name>